<dbReference type="Proteomes" id="UP000567293">
    <property type="component" value="Unassembled WGS sequence"/>
</dbReference>
<sequence>MARKPATRIEFTLFDVVYEDGSLRSNRRVPSDVLGGLDGDAAARAVIEEQDRIIAEKSGTPAVGVKSIHRSGSKDIDRTIRPSRRELASD</sequence>
<evidence type="ECO:0000256" key="1">
    <source>
        <dbReference type="SAM" id="MobiDB-lite"/>
    </source>
</evidence>
<accession>A0A7V8NTZ1</accession>
<gene>
    <name evidence="2" type="ORF">HRJ53_20995</name>
</gene>
<feature type="region of interest" description="Disordered" evidence="1">
    <location>
        <begin position="64"/>
        <end position="90"/>
    </location>
</feature>
<dbReference type="EMBL" id="JACDQQ010002020">
    <property type="protein sequence ID" value="MBA0087470.1"/>
    <property type="molecule type" value="Genomic_DNA"/>
</dbReference>
<feature type="compositionally biased region" description="Basic and acidic residues" evidence="1">
    <location>
        <begin position="72"/>
        <end position="90"/>
    </location>
</feature>
<comment type="caution">
    <text evidence="2">The sequence shown here is derived from an EMBL/GenBank/DDBJ whole genome shotgun (WGS) entry which is preliminary data.</text>
</comment>
<name>A0A7V8NTZ1_9BACT</name>
<protein>
    <submittedName>
        <fullName evidence="2">Uncharacterized protein</fullName>
    </submittedName>
</protein>
<dbReference type="AlphaFoldDB" id="A0A7V8NTZ1"/>
<organism evidence="2 3">
    <name type="scientific">Candidatus Acidiferrum panamense</name>
    <dbReference type="NCBI Taxonomy" id="2741543"/>
    <lineage>
        <taxon>Bacteria</taxon>
        <taxon>Pseudomonadati</taxon>
        <taxon>Acidobacteriota</taxon>
        <taxon>Terriglobia</taxon>
        <taxon>Candidatus Acidiferrales</taxon>
        <taxon>Candidatus Acidiferrum</taxon>
    </lineage>
</organism>
<keyword evidence="3" id="KW-1185">Reference proteome</keyword>
<evidence type="ECO:0000313" key="2">
    <source>
        <dbReference type="EMBL" id="MBA0087470.1"/>
    </source>
</evidence>
<proteinExistence type="predicted"/>
<evidence type="ECO:0000313" key="3">
    <source>
        <dbReference type="Proteomes" id="UP000567293"/>
    </source>
</evidence>
<reference evidence="2" key="1">
    <citation type="submission" date="2020-06" db="EMBL/GenBank/DDBJ databases">
        <title>Legume-microbial interactions unlock mineral nutrients during tropical forest succession.</title>
        <authorList>
            <person name="Epihov D.Z."/>
        </authorList>
    </citation>
    <scope>NUCLEOTIDE SEQUENCE [LARGE SCALE GENOMIC DNA]</scope>
    <source>
        <strain evidence="2">Pan2503</strain>
    </source>
</reference>